<organism evidence="3 4">
    <name type="scientific">Ascodesmis nigricans</name>
    <dbReference type="NCBI Taxonomy" id="341454"/>
    <lineage>
        <taxon>Eukaryota</taxon>
        <taxon>Fungi</taxon>
        <taxon>Dikarya</taxon>
        <taxon>Ascomycota</taxon>
        <taxon>Pezizomycotina</taxon>
        <taxon>Pezizomycetes</taxon>
        <taxon>Pezizales</taxon>
        <taxon>Ascodesmidaceae</taxon>
        <taxon>Ascodesmis</taxon>
    </lineage>
</organism>
<evidence type="ECO:0000313" key="3">
    <source>
        <dbReference type="EMBL" id="TGZ82026.1"/>
    </source>
</evidence>
<dbReference type="PANTHER" id="PTHR12732:SF0">
    <property type="entry name" value="PCI DOMAIN-CONTAINING PROTEIN 2"/>
    <property type="match status" value="1"/>
</dbReference>
<evidence type="ECO:0000313" key="4">
    <source>
        <dbReference type="Proteomes" id="UP000298138"/>
    </source>
</evidence>
<feature type="domain" description="PCI" evidence="2">
    <location>
        <begin position="229"/>
        <end position="422"/>
    </location>
</feature>
<dbReference type="STRING" id="341454.A0A4S2MZF3"/>
<dbReference type="SMART" id="SM00753">
    <property type="entry name" value="PAM"/>
    <property type="match status" value="1"/>
</dbReference>
<dbReference type="GO" id="GO:0003690">
    <property type="term" value="F:double-stranded DNA binding"/>
    <property type="evidence" value="ECO:0007669"/>
    <property type="project" value="InterPro"/>
</dbReference>
<dbReference type="Pfam" id="PF01399">
    <property type="entry name" value="PCI"/>
    <property type="match status" value="1"/>
</dbReference>
<dbReference type="EMBL" id="ML220116">
    <property type="protein sequence ID" value="TGZ82026.1"/>
    <property type="molecule type" value="Genomic_DNA"/>
</dbReference>
<dbReference type="InterPro" id="IPR045114">
    <property type="entry name" value="Csn12-like"/>
</dbReference>
<keyword evidence="4" id="KW-1185">Reference proteome</keyword>
<proteinExistence type="inferred from homology"/>
<dbReference type="Gene3D" id="1.10.10.10">
    <property type="entry name" value="Winged helix-like DNA-binding domain superfamily/Winged helix DNA-binding domain"/>
    <property type="match status" value="1"/>
</dbReference>
<evidence type="ECO:0000256" key="1">
    <source>
        <dbReference type="ARBA" id="ARBA00025771"/>
    </source>
</evidence>
<evidence type="ECO:0000259" key="2">
    <source>
        <dbReference type="PROSITE" id="PS50250"/>
    </source>
</evidence>
<protein>
    <recommendedName>
        <fullName evidence="2">PCI domain-containing protein</fullName>
    </recommendedName>
</protein>
<dbReference type="OrthoDB" id="10252687at2759"/>
<comment type="similarity">
    <text evidence="1">Belongs to the CSN12 family.</text>
</comment>
<accession>A0A4S2MZF3</accession>
<dbReference type="AlphaFoldDB" id="A0A4S2MZF3"/>
<sequence length="428" mass="48373">MFFTDLRSALVGQNALLLGTLFNPTNSDYSRSFAYSSNAAQINEVVRRELGSLRSAGFTNNGKEIMIETVVAFWNVVYELERSGVTTHREHDEGYWPKVYAAQRTVMGLVCRGFNTGGWANWMLPMLYSTCRYLREFAMAADDEDSKAENASSLEDAARHLNKGFTLCLSDRAPLPESRKWGTYYMANILFKTYFKLNSITLSKNVLKALEALGKDLPPIEQFPKSHIVTFKYYVGVINFLEEHYKAAEENLLTALQLCKSTASSRNHQLILTYLIPAHLITTHQVPSSDLFRNYPRLRTLFGPITAAIRSGNLQAFEAALEQNEDEYVKRRIYLTLERSRDIVLRNLFRKVFLISNKSTRIPVEDFRKAMGFSLAGKNGGLRKEIEAEEVECLLAGMIYKGLMKGYISRDYGKVVLSGTSAFPGTGV</sequence>
<dbReference type="FunCoup" id="A0A4S2MZF3">
    <property type="interactions" value="897"/>
</dbReference>
<dbReference type="PROSITE" id="PS50250">
    <property type="entry name" value="PCI"/>
    <property type="match status" value="1"/>
</dbReference>
<gene>
    <name evidence="3" type="ORF">EX30DRAFT_330022</name>
</gene>
<dbReference type="PANTHER" id="PTHR12732">
    <property type="entry name" value="UNCHARACTERIZED PROTEASOME COMPONENT REGION PCI-CONTAINING"/>
    <property type="match status" value="1"/>
</dbReference>
<dbReference type="InParanoid" id="A0A4S2MZF3"/>
<name>A0A4S2MZF3_9PEZI</name>
<dbReference type="Proteomes" id="UP000298138">
    <property type="component" value="Unassembled WGS sequence"/>
</dbReference>
<reference evidence="3 4" key="1">
    <citation type="submission" date="2019-04" db="EMBL/GenBank/DDBJ databases">
        <title>Comparative genomics and transcriptomics to analyze fruiting body development in filamentous ascomycetes.</title>
        <authorList>
            <consortium name="DOE Joint Genome Institute"/>
            <person name="Lutkenhaus R."/>
            <person name="Traeger S."/>
            <person name="Breuer J."/>
            <person name="Kuo A."/>
            <person name="Lipzen A."/>
            <person name="Pangilinan J."/>
            <person name="Dilworth D."/>
            <person name="Sandor L."/>
            <person name="Poggeler S."/>
            <person name="Barry K."/>
            <person name="Grigoriev I.V."/>
            <person name="Nowrousian M."/>
        </authorList>
    </citation>
    <scope>NUCLEOTIDE SEQUENCE [LARGE SCALE GENOMIC DNA]</scope>
    <source>
        <strain evidence="3 4">CBS 389.68</strain>
    </source>
</reference>
<dbReference type="InterPro" id="IPR000717">
    <property type="entry name" value="PCI_dom"/>
</dbReference>
<dbReference type="GO" id="GO:0003723">
    <property type="term" value="F:RNA binding"/>
    <property type="evidence" value="ECO:0007669"/>
    <property type="project" value="InterPro"/>
</dbReference>
<dbReference type="InterPro" id="IPR036388">
    <property type="entry name" value="WH-like_DNA-bd_sf"/>
</dbReference>